<dbReference type="InterPro" id="IPR001242">
    <property type="entry name" value="Condensation_dom"/>
</dbReference>
<dbReference type="NCBIfam" id="NF003417">
    <property type="entry name" value="PRK04813.1"/>
    <property type="match status" value="3"/>
</dbReference>
<dbReference type="SUPFAM" id="SSF47336">
    <property type="entry name" value="ACP-like"/>
    <property type="match status" value="6"/>
</dbReference>
<accession>A0AAE8SXD4</accession>
<dbReference type="Pfam" id="PF13193">
    <property type="entry name" value="AMP-binding_C"/>
    <property type="match status" value="1"/>
</dbReference>
<protein>
    <submittedName>
        <fullName evidence="7">Related to non-ribosomal peptide synthetase</fullName>
    </submittedName>
</protein>
<evidence type="ECO:0000259" key="6">
    <source>
        <dbReference type="PROSITE" id="PS50075"/>
    </source>
</evidence>
<dbReference type="SMART" id="SM00823">
    <property type="entry name" value="PKS_PP"/>
    <property type="match status" value="6"/>
</dbReference>
<dbReference type="GO" id="GO:0016874">
    <property type="term" value="F:ligase activity"/>
    <property type="evidence" value="ECO:0007669"/>
    <property type="project" value="UniProtKB-KW"/>
</dbReference>
<dbReference type="PROSITE" id="PS00012">
    <property type="entry name" value="PHOSPHOPANTETHEINE"/>
    <property type="match status" value="3"/>
</dbReference>
<comment type="pathway">
    <text evidence="1">Siderophore biosynthesis.</text>
</comment>
<keyword evidence="4" id="KW-0436">Ligase</keyword>
<dbReference type="SUPFAM" id="SSF56801">
    <property type="entry name" value="Acetyl-CoA synthetase-like"/>
    <property type="match status" value="3"/>
</dbReference>
<feature type="domain" description="Carrier" evidence="6">
    <location>
        <begin position="4257"/>
        <end position="4333"/>
    </location>
</feature>
<reference evidence="7" key="1">
    <citation type="submission" date="2018-03" db="EMBL/GenBank/DDBJ databases">
        <authorList>
            <person name="Guldener U."/>
        </authorList>
    </citation>
    <scope>NUCLEOTIDE SEQUENCE</scope>
</reference>
<dbReference type="InterPro" id="IPR025110">
    <property type="entry name" value="AMP-bd_C"/>
</dbReference>
<dbReference type="Gene3D" id="1.10.1200.10">
    <property type="entry name" value="ACP-like"/>
    <property type="match status" value="6"/>
</dbReference>
<feature type="domain" description="Carrier" evidence="6">
    <location>
        <begin position="1484"/>
        <end position="1558"/>
    </location>
</feature>
<dbReference type="PROSITE" id="PS00455">
    <property type="entry name" value="AMP_BINDING"/>
    <property type="match status" value="2"/>
</dbReference>
<dbReference type="InterPro" id="IPR020845">
    <property type="entry name" value="AMP-binding_CS"/>
</dbReference>
<dbReference type="Pfam" id="PF00550">
    <property type="entry name" value="PP-binding"/>
    <property type="match status" value="6"/>
</dbReference>
<feature type="domain" description="Carrier" evidence="6">
    <location>
        <begin position="2032"/>
        <end position="2108"/>
    </location>
</feature>
<evidence type="ECO:0000256" key="5">
    <source>
        <dbReference type="ARBA" id="ARBA00029454"/>
    </source>
</evidence>
<dbReference type="Gene3D" id="3.30.559.30">
    <property type="entry name" value="Nonribosomal peptide synthetase, condensation domain"/>
    <property type="match status" value="6"/>
</dbReference>
<dbReference type="GO" id="GO:0010106">
    <property type="term" value="P:cellular response to iron ion starvation"/>
    <property type="evidence" value="ECO:0007669"/>
    <property type="project" value="UniProtKB-ARBA"/>
</dbReference>
<dbReference type="PROSITE" id="PS50075">
    <property type="entry name" value="CARRIER"/>
    <property type="match status" value="6"/>
</dbReference>
<keyword evidence="2" id="KW-0596">Phosphopantetheine</keyword>
<comment type="caution">
    <text evidence="7">The sequence shown here is derived from an EMBL/GenBank/DDBJ whole genome shotgun (WGS) entry which is preliminary data.</text>
</comment>
<feature type="domain" description="Carrier" evidence="6">
    <location>
        <begin position="411"/>
        <end position="489"/>
    </location>
</feature>
<dbReference type="SUPFAM" id="SSF52777">
    <property type="entry name" value="CoA-dependent acyltransferases"/>
    <property type="match status" value="12"/>
</dbReference>
<dbReference type="InterPro" id="IPR023213">
    <property type="entry name" value="CAT-like_dom_sf"/>
</dbReference>
<dbReference type="NCBIfam" id="TIGR01733">
    <property type="entry name" value="AA-adenyl-dom"/>
    <property type="match status" value="2"/>
</dbReference>
<evidence type="ECO:0000256" key="4">
    <source>
        <dbReference type="ARBA" id="ARBA00022598"/>
    </source>
</evidence>
<dbReference type="EMBL" id="ONZQ02000011">
    <property type="protein sequence ID" value="SPO04726.1"/>
    <property type="molecule type" value="Genomic_DNA"/>
</dbReference>
<dbReference type="GO" id="GO:0005737">
    <property type="term" value="C:cytoplasm"/>
    <property type="evidence" value="ECO:0007669"/>
    <property type="project" value="TreeGrafter"/>
</dbReference>
<organism evidence="7 8">
    <name type="scientific">Cephalotrichum gorgonifer</name>
    <dbReference type="NCBI Taxonomy" id="2041049"/>
    <lineage>
        <taxon>Eukaryota</taxon>
        <taxon>Fungi</taxon>
        <taxon>Dikarya</taxon>
        <taxon>Ascomycota</taxon>
        <taxon>Pezizomycotina</taxon>
        <taxon>Sordariomycetes</taxon>
        <taxon>Hypocreomycetidae</taxon>
        <taxon>Microascales</taxon>
        <taxon>Microascaceae</taxon>
        <taxon>Cephalotrichum</taxon>
    </lineage>
</organism>
<feature type="domain" description="Carrier" evidence="6">
    <location>
        <begin position="3711"/>
        <end position="3787"/>
    </location>
</feature>
<evidence type="ECO:0000256" key="3">
    <source>
        <dbReference type="ARBA" id="ARBA00022553"/>
    </source>
</evidence>
<dbReference type="Gene3D" id="3.30.559.10">
    <property type="entry name" value="Chloramphenicol acetyltransferase-like domain"/>
    <property type="match status" value="6"/>
</dbReference>
<proteinExistence type="inferred from homology"/>
<dbReference type="FunFam" id="3.30.300.30:FF:000015">
    <property type="entry name" value="Nonribosomal peptide synthase SidD"/>
    <property type="match status" value="1"/>
</dbReference>
<dbReference type="InterPro" id="IPR000873">
    <property type="entry name" value="AMP-dep_synth/lig_dom"/>
</dbReference>
<dbReference type="PANTHER" id="PTHR45527">
    <property type="entry name" value="NONRIBOSOMAL PEPTIDE SYNTHETASE"/>
    <property type="match status" value="1"/>
</dbReference>
<name>A0AAE8SXD4_9PEZI</name>
<dbReference type="InterPro" id="IPR045851">
    <property type="entry name" value="AMP-bd_C_sf"/>
</dbReference>
<dbReference type="InterPro" id="IPR036736">
    <property type="entry name" value="ACP-like_sf"/>
</dbReference>
<sequence>MPTVPDDLAAVKVLVLDELELLARDGIPNGLPTLPKLDDCSISTSTPDSDLKLAYVMYTSGSTGTPKGVGISHRAATQSLLAHDRHIPSFSRFLQFAAPTFDVSVFEIFFPLFRGATLVCCNRDEMLDDLPGVLWKLEVDACELTPSVAGSLLRKRENAPGLKLLMTIGEMLSERVIREFGGTKEKPSMLWAMYGPTEATIHCTLVPGMAAESSANQIGFPLDTVSCFVISSNFSPGDPSSFKLVDVGEVGELAVGGHQNAAGYLNRPEQTSMAFVDSPFGPIYRTGDLARLLENGTLECLGRMSDGQVKLRGQRIELGEVEHAVMRTPGCQSAVVAVIRNILVVFCVMEPRGDDNAHREEIQQKCSEWLPAFMVPGDVVVMDQFPRLPSGKVDRRGMRVEYERILAVEAETIPDSDEQILSSIISSAVSEILGFRVGARYPLASAGLDSLGAIRLASRLRRENVQVSAMQVLKSKTIHDLSLTISGEGPKVHRLDGHSGPGLDDAESIVESSALLQEIRADVVSVLPCTPLQSSMLFETSRNSLAYCNTVKLAFSPAFDTNHVEATFRTLVSSTEILRTGFIHHDGQFRQVVFRSLRQSQLAVVAQFDEVFQLSDDTSFLSPLRVQILDKEEPRALLHIHHSIYDGWSMDMILADWAALLRGEAVEPRPQFSQVVSFYQTISDPILDESRHFWTEHLLGWEKTPLPKLCGGAEQSDATAATRSFNLTTNRRDVMEFSRKLGCSPQVPFQAALLWLWSSILGTEDVLIGSVTSGRTIEVADIERTVGPCIASMPLRANLSSVATIADLVTLVQSNNRAIIEHAVIPLSDIRKLTTLTGNQSIYDLLFVYQESLVDSPADSTDIVQVSHLDALETPILLEVEPRGDHFICQVTYHSHLIQPSLVEAILKQFDRVVDSILKAPTTPQNSIRNSFPVELQSIYNPHMNHYAGSDDLAAVVETTVRCSPWKPAVHFARQISDELGAGSVTVSFGELNGLANQIARWILESDPQASGGIVAIVMDKSALLYASILGILKAGCAYLPILPSTPIARIQAIIEQSGANTCLSDNASYSGLVQAEIGNVLDVDSADLAHFENTNLRIPSDPNRAAYVIYTSGTTGKPKGVVITTENIVSHLDVLEKIYPVEENSRLLQSCSQAFDVSVFEIFFAWKTGMCVCSAANDVLFDDLERAIRVLGVTHLSMTPTVASIVRREAVPRVCFLVTAGEPMTQAVFEEWKDVLYQGYGPSETTNICTVKKMADGGHIEHLGFAFNNTSAFVLYTDGLTPAPIGCVGELCFGGDQVAQGYLNEPELTASKFISHPTFGQIYRSGDLGRMLPDGSLLIMGRLDDQIKLRGQRIDVGEISSIITRTGQGASSVVLTVSRGKAGPKQLAAFYTKSARTGSGFQVADLEIDEMETQSSLFAALESLLPSYMVPSYLIPISYIPMTSSGKIEKKLLASVYNDLSQEYLEKSSRSARVAQNGPTELSTEEVLVSEAISAALNVDVSLIGRWTPLASVGLDSITAISVAKVLSERLGRKATISTILQHPSVAQLATVLFGRPAKQVHANGTIESGFSIREETTSALRTRFGQTGVGIDAILPCTPLQEAMLAAKGDGAYYNSMVLELKISPTQIKESWESMLERHGILRSCFMSTDDPSHPFVQVVLERTELPWQPSSTDSTMTSCLENLKSIVGTPVDSMTPPFALQVAFEGETPYLCFLCHHAMYDGVAMSTLLAEIEELVTGGSLDPPVSYETFLHEALALPESTDKFWTDQFHDFKPVRFSPPEDYGSHTTPASHTVLLDMPLDELETRTHSLGLSLSSVSQAVWANILSIATGTSDVCFGNVMNGRSVPVEDVSRLVAPCFNTVPLRVDVSEHAQGTELLRHFHRFGPTVMQYQFTPLRRVQKLVGQGHGQGLFDTLLLFQPSKRELNPGVWEVVLDDGGMDVPLVCEICPDVGGNKVEVNLYYDGSCFPRQFVTAVGDTVNYLMSFLVKFPSSALRQFHDLSEEIQRGLQLVKVVHYVPAEAPSAIDDTGAWSDVELKIRRVLSQLSSVPLKAIGKKTTIFQLGLDSINAVQVAGLLRKEGLTVTATEILSHPTCDALAKRLLQKPVEINGGITGFDILQFQKRIDPLVRPALPKTGTIDGILPCTPVQGAMLTEFVQSAGRNYFNYVHVELDKGIHLSSVLEAWESVPAAHAILRVGFVPLDSQDYQYVPYAMVKYGAQGWRSPVSTFTDPQRFSVQKWKLDMAQEVVSSLHEALWRVALIQYGDRVSMHLAIHHALYDAHSLQRILDDLARTICGGKLEEAIPVERALGDVLGLVEKSGQGDAQTFWSALAEDAIVNDFPVMTPLRVEHTEMLSSSRVSALTFDELLRATRDANISIQAALQAAWTRVLSSYQGEDSVIFGTVMSGRVTESLKDAVFPCITTVPVIARNTSSNEDLLRAMMDFNSGLHKHQFSRLTDIQRWLGHSGRRLFDTLLVYQRFPETEEVAVPWNVVEDEGVVDYPVSIEVEPQRSGAVKFRMTFRNDVLPQEQASLMMAQLEAALHHLVVEPRESGDGMWAGIPHLAARLPSLAPELPSQVVLLHQFVESQASSQPQKFALEFVHGFNGEVPVSRSWTFSELNETGNRVAAIVSSQVSPGSIVAIHFDKCPEAYFSILGILKAGCSFLALDPAAPRARKEFIMSDSKAAALLVTHLSGVNFTSPSPVLEINEASIAEHGNEFAGVEISRESTCYCLYTSGTTGVPKGCEITHDNAVQAMLAFQELFKGHWDGESRCLQFASLHFDVSVLEQYWSWSVGIRVVSAPRDLVLDDLEGTISRLGITHIDLTPSLAGLVRPEKVPSLWRGVFITGGEQLKQEILDAWGPKGIIYNAYGPTEATIGVTMRKRVPSVGRPVNIGQQFPNVGTYVFRQGTEELVPRGGMGELCVSGRLVGKGYLGREELTAEKFPVLEHWKERIYRTGDLVRLLHDGSFDFLGRADDQVKLRGQRLQLGEIDHAIGSGVAGIRDVSTLVVKHSKTGKDILVSFVVPLATRPRDEGELAILSTPETLGLCREAKEACKAKVPGYMVPSYIIPLPFIPLSRNNKAEVKQLRMFFATLSTEDLSSLSAPGVQDKKALTEMGRAVVRLLAELTGYEIDAVGGETSIFDLGLDSISIPRFSRLLKREGIPASPEVILKNPAVGDLVRALQEVPLRSAQSRITEAKQGVRACGLRYRGVVCRELGVEIGEVEYVVPCTGIQEGMVSRALASGMEGGAYFNRFCYELREGVDVERLRGAWESAVGEFAVLRTRFVATQGGFVQVALRAPGMQWRESTSSLAEAHEEQEMLRRDWIDRNSANVVSPLEFIVYRGQGDTSRANTNGEINRRNSGRAGVRVVVHIFHGLYDGNSFDTVLRYVSAVYRGEKPTTGPLFVDVLPLGPLWGYGFCREFWARHLDGWRATEIPTKLGQSNQDYAGKLAKTGEAPADPSAGPTPDILVKYDIQTEDLERVRRTLGVTLQSVVFGLWLSTLRKYVSDAVTTGIIVSGRLIDADNVENCVGPLFNTLPYFAQPSQDDTWESLIRRCHEFSASVSSFQHAPLREIQKWCSNGKALFDNLFAFQVENGEGMGEEEAGETLWEEIEEVAPRADYPLAFEGTVKGGTLTVVILASGRVMGEDQVAELLRLFSSGVKELVENYEASIGLVTTSDAVGQTIITNGDHGSHDSTRTPLSMSSDLSDDALLFLREICDICGLDTNEIFADQTLANLGLDSIDTVKLTARLRSKGLSLTTSQIATCANLGEMMSLLWIRGSSSVDGDDGTGYEQLKASLRESVRDAGFEDGEIEDVLPPTPLQETMISQMLQTECQQYFNHDLLEVGADVDIERLADAWETVWKRSPVLRTIFVEVADPEMDFSLSQVVLRPRQLRIERKILSDIVLAREVMDATRGDATRVMARDKLFRLHILTAGDKNYVLLSISHALYDGWSLALLHRDVEAAYRGQVVGRPSPEIYLRGIYRASHESGEFWSQSLADARPTLVSAVDRDETSLHRAETVSNISTKAVAAFGKKHGVSMQVLGQACWVAVLGSMAASLDIAFGVVLSGRDFEGAEEVMFPTMNTVAARYVLHGTVVGFLRYMEETMAGIREHQAYPLRKALPKGQQLFNTLFLFQKAPFAETEGRLMSSVESDSAVEYPVCVELEVVGEELVWRTACQGEYFDAKGAEMLLYRLDRVLGYLLESPEEDVLKFDHPAVSICGLDPVQLQEEEVIRDDRAIDVADEAWSDMEAVIRDVIALVSGAERTEIKKSDTLYSVGLDSISAIKVAANLRRKRIRVSVRELVTAESIREVAVVASLDGDEAPVPESDKGKDIHATEANNDVQEVERYCSAAGIDSSAHEVEDILPALPVQVYMISTWQNSRGSVFFPTFRYRLTGEIRRERVQEAWRALVQETPLLRTCFIAGVEWAGGEWPCAQVVLGGGEIVERRARVLWNGGGENGARENNVGEHELVRLSATNEDGGWLLGIRIHHALYDAVSLSSMLNRFAALCGGAAMRGVESSAWRSFTRLHVESDVVDARKEFWTGYLSGVQSESGLESELGSTVWISTKRTSHFVKGVLDVTRAKGWCAKVGVSLQALFFAAYATVLGRRDPRGSESGGSVVFGVYLANRSDVAVSDGYPTLNIVPLRVRVTGDAGDIIAVAREVQRDVHAITREENVGVGLWEVEAWTGIKLRSFVNFIGSDEGSRGVITNDKVELGAVDDEGSTREGGWVGDGPGWLRANKVVGSFPAAVDLEASTTGDELNIGVFAPDFLLDGEGARALVEDIGGVMNGVE</sequence>
<dbReference type="InterPro" id="IPR006162">
    <property type="entry name" value="Ppantetheine_attach_site"/>
</dbReference>
<dbReference type="PANTHER" id="PTHR45527:SF1">
    <property type="entry name" value="FATTY ACID SYNTHASE"/>
    <property type="match status" value="1"/>
</dbReference>
<dbReference type="Gene3D" id="3.30.300.30">
    <property type="match status" value="3"/>
</dbReference>
<dbReference type="Pfam" id="PF00501">
    <property type="entry name" value="AMP-binding"/>
    <property type="match status" value="3"/>
</dbReference>
<evidence type="ECO:0000313" key="7">
    <source>
        <dbReference type="EMBL" id="SPO04726.1"/>
    </source>
</evidence>
<dbReference type="GO" id="GO:0031169">
    <property type="term" value="P:ferrichrome biosynthetic process"/>
    <property type="evidence" value="ECO:0007669"/>
    <property type="project" value="UniProtKB-ARBA"/>
</dbReference>
<dbReference type="SMART" id="SM01294">
    <property type="entry name" value="PKS_PP_betabranch"/>
    <property type="match status" value="1"/>
</dbReference>
<dbReference type="InterPro" id="IPR009081">
    <property type="entry name" value="PP-bd_ACP"/>
</dbReference>
<keyword evidence="8" id="KW-1185">Reference proteome</keyword>
<evidence type="ECO:0000256" key="2">
    <source>
        <dbReference type="ARBA" id="ARBA00022450"/>
    </source>
</evidence>
<evidence type="ECO:0000313" key="8">
    <source>
        <dbReference type="Proteomes" id="UP001187682"/>
    </source>
</evidence>
<evidence type="ECO:0000256" key="1">
    <source>
        <dbReference type="ARBA" id="ARBA00004924"/>
    </source>
</evidence>
<keyword evidence="3" id="KW-0597">Phosphoprotein</keyword>
<dbReference type="FunFam" id="3.40.50.12780:FF:000024">
    <property type="entry name" value="Nonribosomal siderophore peptide synthase SidC"/>
    <property type="match status" value="2"/>
</dbReference>
<dbReference type="InterPro" id="IPR020806">
    <property type="entry name" value="PKS_PP-bd"/>
</dbReference>
<feature type="domain" description="Carrier" evidence="6">
    <location>
        <begin position="3115"/>
        <end position="3191"/>
    </location>
</feature>
<dbReference type="CDD" id="cd05918">
    <property type="entry name" value="A_NRPS_SidN3_like"/>
    <property type="match status" value="2"/>
</dbReference>
<gene>
    <name evidence="7" type="ORF">DNG_07411</name>
</gene>
<dbReference type="InterPro" id="IPR042099">
    <property type="entry name" value="ANL_N_sf"/>
</dbReference>
<dbReference type="Proteomes" id="UP001187682">
    <property type="component" value="Unassembled WGS sequence"/>
</dbReference>
<dbReference type="Pfam" id="PF00668">
    <property type="entry name" value="Condensation"/>
    <property type="match status" value="6"/>
</dbReference>
<comment type="similarity">
    <text evidence="5">Belongs to the NRP synthetase family.</text>
</comment>
<dbReference type="Gene3D" id="3.40.50.12780">
    <property type="entry name" value="N-terminal domain of ligase-like"/>
    <property type="match status" value="3"/>
</dbReference>
<dbReference type="InterPro" id="IPR010071">
    <property type="entry name" value="AA_adenyl_dom"/>
</dbReference>
<dbReference type="GO" id="GO:0043041">
    <property type="term" value="P:amino acid activation for nonribosomal peptide biosynthetic process"/>
    <property type="evidence" value="ECO:0007669"/>
    <property type="project" value="TreeGrafter"/>
</dbReference>
<dbReference type="GO" id="GO:0031177">
    <property type="term" value="F:phosphopantetheine binding"/>
    <property type="evidence" value="ECO:0007669"/>
    <property type="project" value="InterPro"/>
</dbReference>
<dbReference type="FunFam" id="3.30.300.30:FF:000033">
    <property type="entry name" value="Nonribosomal siderophore peptide synthase SidC"/>
    <property type="match status" value="1"/>
</dbReference>